<dbReference type="EMBL" id="JQIF01000092">
    <property type="protein sequence ID" value="KGJ51901.1"/>
    <property type="molecule type" value="Genomic_DNA"/>
</dbReference>
<keyword evidence="3" id="KW-0413">Isomerase</keyword>
<evidence type="ECO:0000256" key="1">
    <source>
        <dbReference type="ARBA" id="ARBA00009235"/>
    </source>
</evidence>
<evidence type="ECO:0000259" key="2">
    <source>
        <dbReference type="PROSITE" id="PS51464"/>
    </source>
</evidence>
<evidence type="ECO:0000313" key="3">
    <source>
        <dbReference type="EMBL" id="KGJ51901.1"/>
    </source>
</evidence>
<dbReference type="EMBL" id="WWTN01000040">
    <property type="protein sequence ID" value="MZH57668.1"/>
    <property type="molecule type" value="Genomic_DNA"/>
</dbReference>
<comment type="caution">
    <text evidence="3">The sequence shown here is derived from an EMBL/GenBank/DDBJ whole genome shotgun (WGS) entry which is preliminary data.</text>
</comment>
<dbReference type="Pfam" id="PF01380">
    <property type="entry name" value="SIS"/>
    <property type="match status" value="1"/>
</dbReference>
<dbReference type="PANTHER" id="PTHR43443:SF1">
    <property type="entry name" value="3-HEXULOSE-6-PHOSPHATE ISOMERASE"/>
    <property type="match status" value="1"/>
</dbReference>
<dbReference type="NCBIfam" id="TIGR03127">
    <property type="entry name" value="RuMP_HxlB"/>
    <property type="match status" value="1"/>
</dbReference>
<dbReference type="GO" id="GO:0016853">
    <property type="term" value="F:isomerase activity"/>
    <property type="evidence" value="ECO:0007669"/>
    <property type="project" value="UniProtKB-KW"/>
</dbReference>
<dbReference type="AlphaFoldDB" id="A0A099I2Y0"/>
<dbReference type="GO" id="GO:1901135">
    <property type="term" value="P:carbohydrate derivative metabolic process"/>
    <property type="evidence" value="ECO:0007669"/>
    <property type="project" value="InterPro"/>
</dbReference>
<name>A0A099I2Y0_CLOIN</name>
<dbReference type="CDD" id="cd05005">
    <property type="entry name" value="SIS_PHI"/>
    <property type="match status" value="1"/>
</dbReference>
<evidence type="ECO:0000313" key="4">
    <source>
        <dbReference type="EMBL" id="MZH57668.1"/>
    </source>
</evidence>
<dbReference type="Gene3D" id="3.40.50.10490">
    <property type="entry name" value="Glucose-6-phosphate isomerase like protein, domain 1"/>
    <property type="match status" value="1"/>
</dbReference>
<dbReference type="SUPFAM" id="SSF53697">
    <property type="entry name" value="SIS domain"/>
    <property type="match status" value="1"/>
</dbReference>
<dbReference type="InterPro" id="IPR046348">
    <property type="entry name" value="SIS_dom_sf"/>
</dbReference>
<evidence type="ECO:0000313" key="5">
    <source>
        <dbReference type="Proteomes" id="UP000030008"/>
    </source>
</evidence>
<dbReference type="PROSITE" id="PS51464">
    <property type="entry name" value="SIS"/>
    <property type="match status" value="1"/>
</dbReference>
<gene>
    <name evidence="4" type="primary">hxlB</name>
    <name evidence="3" type="ORF">CIAN88_17510</name>
    <name evidence="4" type="ORF">GT664_18390</name>
</gene>
<dbReference type="PANTHER" id="PTHR43443">
    <property type="entry name" value="3-HEXULOSE-6-PHOSPHATE ISOMERASE"/>
    <property type="match status" value="1"/>
</dbReference>
<proteinExistence type="inferred from homology"/>
<organism evidence="3 5">
    <name type="scientific">Clostridium innocuum</name>
    <dbReference type="NCBI Taxonomy" id="1522"/>
    <lineage>
        <taxon>Bacteria</taxon>
        <taxon>Bacillati</taxon>
        <taxon>Bacillota</taxon>
        <taxon>Clostridia</taxon>
        <taxon>Eubacteriales</taxon>
        <taxon>Clostridiaceae</taxon>
        <taxon>Clostridium</taxon>
    </lineage>
</organism>
<reference evidence="3 5" key="1">
    <citation type="submission" date="2014-08" db="EMBL/GenBank/DDBJ databases">
        <title>Clostridium innocuum, an unnegligible vancomycin-resistant pathogen causing extra-intestinal infections.</title>
        <authorList>
            <person name="Feng Y."/>
            <person name="Chiu C.-H."/>
        </authorList>
    </citation>
    <scope>NUCLEOTIDE SEQUENCE [LARGE SCALE GENOMIC DNA]</scope>
    <source>
        <strain evidence="3 5">AN88</strain>
    </source>
</reference>
<dbReference type="InterPro" id="IPR017552">
    <property type="entry name" value="PHI/rmpB"/>
</dbReference>
<comment type="similarity">
    <text evidence="1">Belongs to the SIS family. PHI subfamily.</text>
</comment>
<reference evidence="4" key="2">
    <citation type="journal article" date="2019" name="Nat. Med.">
        <title>A library of human gut bacterial isolates paired with longitudinal multiomics data enables mechanistic microbiome research.</title>
        <authorList>
            <person name="Poyet M."/>
            <person name="Groussin M."/>
            <person name="Gibbons S.M."/>
            <person name="Avila-Pacheco J."/>
            <person name="Jiang X."/>
            <person name="Kearney S.M."/>
            <person name="Perrotta A.R."/>
            <person name="Berdy B."/>
            <person name="Zhao S."/>
            <person name="Lieberman T.D."/>
            <person name="Swanson P.K."/>
            <person name="Smith M."/>
            <person name="Roesemann S."/>
            <person name="Alexander J.E."/>
            <person name="Rich S.A."/>
            <person name="Livny J."/>
            <person name="Vlamakis H."/>
            <person name="Clish C."/>
            <person name="Bullock K."/>
            <person name="Deik A."/>
            <person name="Scott J."/>
            <person name="Pierce K.A."/>
            <person name="Xavier R.J."/>
            <person name="Alm E.J."/>
        </authorList>
    </citation>
    <scope>NUCLEOTIDE SEQUENCE</scope>
    <source>
        <strain evidence="4">BIOML-A12</strain>
    </source>
</reference>
<dbReference type="GO" id="GO:0097367">
    <property type="term" value="F:carbohydrate derivative binding"/>
    <property type="evidence" value="ECO:0007669"/>
    <property type="project" value="InterPro"/>
</dbReference>
<accession>A0A099I2Y0</accession>
<dbReference type="Proteomes" id="UP000030008">
    <property type="component" value="Unassembled WGS sequence"/>
</dbReference>
<sequence length="186" mass="19963">MNNKEYAGIVLQELTHTLSSIDEVQAENFVQLIDEADEVFCAGAGRSGFQVKGFAMRLMHMGVASYVVGETCTPNIKEGGVLVVCSGSGETKSLVNHAAKAKEMGARVALITINPNSSIANMADVVIEISAPSPKSAKQGDIKSIQPMGSLFEQSEGIFMDIAVMMLMERRGKDSDTMFGRHANME</sequence>
<feature type="domain" description="SIS" evidence="2">
    <location>
        <begin position="29"/>
        <end position="173"/>
    </location>
</feature>
<protein>
    <submittedName>
        <fullName evidence="3 4">6-phospho-3-hexuloisomerase</fullName>
    </submittedName>
</protein>
<dbReference type="InterPro" id="IPR001347">
    <property type="entry name" value="SIS_dom"/>
</dbReference>
<dbReference type="RefSeq" id="WP_044907062.1">
    <property type="nucleotide sequence ID" value="NZ_BAABYY010000001.1"/>
</dbReference>
<dbReference type="Proteomes" id="UP000604383">
    <property type="component" value="Unassembled WGS sequence"/>
</dbReference>